<dbReference type="InterPro" id="IPR001878">
    <property type="entry name" value="Znf_CCHC"/>
</dbReference>
<name>A0ABQ4YG09_9ASTR</name>
<gene>
    <name evidence="4" type="ORF">Tco_0725761</name>
</gene>
<evidence type="ECO:0000313" key="5">
    <source>
        <dbReference type="Proteomes" id="UP001151760"/>
    </source>
</evidence>
<organism evidence="4 5">
    <name type="scientific">Tanacetum coccineum</name>
    <dbReference type="NCBI Taxonomy" id="301880"/>
    <lineage>
        <taxon>Eukaryota</taxon>
        <taxon>Viridiplantae</taxon>
        <taxon>Streptophyta</taxon>
        <taxon>Embryophyta</taxon>
        <taxon>Tracheophyta</taxon>
        <taxon>Spermatophyta</taxon>
        <taxon>Magnoliopsida</taxon>
        <taxon>eudicotyledons</taxon>
        <taxon>Gunneridae</taxon>
        <taxon>Pentapetalae</taxon>
        <taxon>asterids</taxon>
        <taxon>campanulids</taxon>
        <taxon>Asterales</taxon>
        <taxon>Asteraceae</taxon>
        <taxon>Asteroideae</taxon>
        <taxon>Anthemideae</taxon>
        <taxon>Anthemidinae</taxon>
        <taxon>Tanacetum</taxon>
    </lineage>
</organism>
<dbReference type="InterPro" id="IPR036875">
    <property type="entry name" value="Znf_CCHC_sf"/>
</dbReference>
<dbReference type="PROSITE" id="PS50158">
    <property type="entry name" value="ZF_CCHC"/>
    <property type="match status" value="1"/>
</dbReference>
<dbReference type="SMART" id="SM00343">
    <property type="entry name" value="ZnF_C2HC"/>
    <property type="match status" value="1"/>
</dbReference>
<accession>A0ABQ4YG09</accession>
<dbReference type="EMBL" id="BQNB010010335">
    <property type="protein sequence ID" value="GJS75880.1"/>
    <property type="molecule type" value="Genomic_DNA"/>
</dbReference>
<dbReference type="SUPFAM" id="SSF57756">
    <property type="entry name" value="Retrovirus zinc finger-like domains"/>
    <property type="match status" value="1"/>
</dbReference>
<dbReference type="Pfam" id="PF00098">
    <property type="entry name" value="zf-CCHC"/>
    <property type="match status" value="1"/>
</dbReference>
<keyword evidence="1" id="KW-0863">Zinc-finger</keyword>
<keyword evidence="1" id="KW-0479">Metal-binding</keyword>
<evidence type="ECO:0000256" key="2">
    <source>
        <dbReference type="SAM" id="MobiDB-lite"/>
    </source>
</evidence>
<keyword evidence="1" id="KW-0862">Zinc</keyword>
<feature type="region of interest" description="Disordered" evidence="2">
    <location>
        <begin position="173"/>
        <end position="200"/>
    </location>
</feature>
<protein>
    <recommendedName>
        <fullName evidence="3">CCHC-type domain-containing protein</fullName>
    </recommendedName>
</protein>
<dbReference type="PANTHER" id="PTHR33325:SF5">
    <property type="entry name" value="TRANSCRIPTION FACTOR INTERACTOR AND REGULATOR CCHC(ZN) FAMILY"/>
    <property type="match status" value="1"/>
</dbReference>
<dbReference type="Proteomes" id="UP001151760">
    <property type="component" value="Unassembled WGS sequence"/>
</dbReference>
<keyword evidence="5" id="KW-1185">Reference proteome</keyword>
<reference evidence="4" key="2">
    <citation type="submission" date="2022-01" db="EMBL/GenBank/DDBJ databases">
        <authorList>
            <person name="Yamashiro T."/>
            <person name="Shiraishi A."/>
            <person name="Satake H."/>
            <person name="Nakayama K."/>
        </authorList>
    </citation>
    <scope>NUCLEOTIDE SEQUENCE</scope>
</reference>
<evidence type="ECO:0000256" key="1">
    <source>
        <dbReference type="PROSITE-ProRule" id="PRU00047"/>
    </source>
</evidence>
<sequence>MSCLVVSNMAKLEFLALDISGQNYLSWVLDAETYLAANGLGDTIQAGKETTVEQKAKAMIFLRHHFHENLKYEYLTDFKTVSDYNSAMFKITSQLTLCGEKITDEEMFEKAFSTFHASNLLLQQQYCERGFKKYCDLISCLLVAEQNNELLMKNHESRPTESAPLSEANMIAHNQSGGRGRGSDHGRGRGRGRGQGRGFGQANGAIENECYRCGSVNHWARACRTPKHLAELYQRSQKRKGKEVEVNLAYQDKKIDNFDTDSFGIDSLDVNPNDQNDTTHLDVSDFLTNE</sequence>
<evidence type="ECO:0000259" key="3">
    <source>
        <dbReference type="PROSITE" id="PS50158"/>
    </source>
</evidence>
<proteinExistence type="predicted"/>
<dbReference type="Gene3D" id="4.10.60.10">
    <property type="entry name" value="Zinc finger, CCHC-type"/>
    <property type="match status" value="1"/>
</dbReference>
<dbReference type="PANTHER" id="PTHR33325">
    <property type="entry name" value="ZINC FINGER, CCHC-TYPE-RELATED"/>
    <property type="match status" value="1"/>
</dbReference>
<comment type="caution">
    <text evidence="4">The sequence shown here is derived from an EMBL/GenBank/DDBJ whole genome shotgun (WGS) entry which is preliminary data.</text>
</comment>
<reference evidence="4" key="1">
    <citation type="journal article" date="2022" name="Int. J. Mol. Sci.">
        <title>Draft Genome of Tanacetum Coccineum: Genomic Comparison of Closely Related Tanacetum-Family Plants.</title>
        <authorList>
            <person name="Yamashiro T."/>
            <person name="Shiraishi A."/>
            <person name="Nakayama K."/>
            <person name="Satake H."/>
        </authorList>
    </citation>
    <scope>NUCLEOTIDE SEQUENCE</scope>
</reference>
<feature type="domain" description="CCHC-type" evidence="3">
    <location>
        <begin position="210"/>
        <end position="224"/>
    </location>
</feature>
<evidence type="ECO:0000313" key="4">
    <source>
        <dbReference type="EMBL" id="GJS75880.1"/>
    </source>
</evidence>